<dbReference type="Gene3D" id="2.40.10.10">
    <property type="entry name" value="Trypsin-like serine proteases"/>
    <property type="match status" value="2"/>
</dbReference>
<dbReference type="InterPro" id="IPR018114">
    <property type="entry name" value="TRYPSIN_HIS"/>
</dbReference>
<keyword evidence="6" id="KW-1185">Reference proteome</keyword>
<feature type="domain" description="Peptidase S1" evidence="4">
    <location>
        <begin position="26"/>
        <end position="262"/>
    </location>
</feature>
<evidence type="ECO:0000313" key="6">
    <source>
        <dbReference type="Proteomes" id="UP000472241"/>
    </source>
</evidence>
<name>A0A667ITT7_LYNCA</name>
<dbReference type="PRINTS" id="PR00722">
    <property type="entry name" value="CHYMOTRYPSIN"/>
</dbReference>
<dbReference type="Ensembl" id="ENSLCNT00005031869.1">
    <property type="protein sequence ID" value="ENSLCNP00005028537.1"/>
    <property type="gene ID" value="ENSLCNG00005018276.1"/>
</dbReference>
<dbReference type="SUPFAM" id="SSF50494">
    <property type="entry name" value="Trypsin-like serine proteases"/>
    <property type="match status" value="1"/>
</dbReference>
<reference evidence="5" key="1">
    <citation type="submission" date="2025-08" db="UniProtKB">
        <authorList>
            <consortium name="Ensembl"/>
        </authorList>
    </citation>
    <scope>IDENTIFICATION</scope>
</reference>
<evidence type="ECO:0000256" key="3">
    <source>
        <dbReference type="SAM" id="MobiDB-lite"/>
    </source>
</evidence>
<dbReference type="InterPro" id="IPR009003">
    <property type="entry name" value="Peptidase_S1_PA"/>
</dbReference>
<dbReference type="FunFam" id="2.40.10.10:FF:000032">
    <property type="entry name" value="Kallikrein 1-related peptidase C9"/>
    <property type="match status" value="1"/>
</dbReference>
<reference evidence="5" key="2">
    <citation type="submission" date="2025-09" db="UniProtKB">
        <authorList>
            <consortium name="Ensembl"/>
        </authorList>
    </citation>
    <scope>IDENTIFICATION</scope>
</reference>
<sequence>RHSLGPSLSLSLGTPSTGTVPQIHPQAMGYWGCEKNFQPWQTLVYNFTDNRCGGILVHPQWVLTAAHCINDYYQLWVGGRNLFEREGTAQLFDRVTSFPHPGFNLSLLENHTRLPGEHYSRDLTLFRLAEPVQKRETVRILNLPVQEPKLQSICYSFGWGGIQPGKHTPGPDCDVQCVDLRLLPSDECAKARSQKVTGHMLCARPWEGNSDNCLGGSGTPLVCDGMLQGITSWGHIPCRCPTTPAVYTKVMPYVQWIKRDTLKAGMAVFFVGHVLDHPHEAPSRVGSTKQTHGHQGWSLKTAMSENA</sequence>
<dbReference type="InterPro" id="IPR001314">
    <property type="entry name" value="Peptidase_S1A"/>
</dbReference>
<dbReference type="SMART" id="SM00020">
    <property type="entry name" value="Tryp_SPc"/>
    <property type="match status" value="1"/>
</dbReference>
<dbReference type="PANTHER" id="PTHR24271">
    <property type="entry name" value="KALLIKREIN-RELATED"/>
    <property type="match status" value="1"/>
</dbReference>
<proteinExistence type="predicted"/>
<dbReference type="AlphaFoldDB" id="A0A667ITT7"/>
<dbReference type="CDD" id="cd00190">
    <property type="entry name" value="Tryp_SPc"/>
    <property type="match status" value="1"/>
</dbReference>
<evidence type="ECO:0000259" key="4">
    <source>
        <dbReference type="PROSITE" id="PS50240"/>
    </source>
</evidence>
<dbReference type="Proteomes" id="UP000472241">
    <property type="component" value="Unplaced"/>
</dbReference>
<evidence type="ECO:0000313" key="5">
    <source>
        <dbReference type="Ensembl" id="ENSLCNP00005028537.1"/>
    </source>
</evidence>
<dbReference type="PROSITE" id="PS00134">
    <property type="entry name" value="TRYPSIN_HIS"/>
    <property type="match status" value="1"/>
</dbReference>
<evidence type="ECO:0000256" key="1">
    <source>
        <dbReference type="ARBA" id="ARBA00022729"/>
    </source>
</evidence>
<dbReference type="GO" id="GO:0003073">
    <property type="term" value="P:regulation of systemic arterial blood pressure"/>
    <property type="evidence" value="ECO:0007669"/>
    <property type="project" value="TreeGrafter"/>
</dbReference>
<keyword evidence="2" id="KW-1015">Disulfide bond</keyword>
<evidence type="ECO:0000256" key="2">
    <source>
        <dbReference type="ARBA" id="ARBA00023157"/>
    </source>
</evidence>
<dbReference type="PANTHER" id="PTHR24271:SF47">
    <property type="entry name" value="KALLIKREIN-1"/>
    <property type="match status" value="1"/>
</dbReference>
<feature type="region of interest" description="Disordered" evidence="3">
    <location>
        <begin position="280"/>
        <end position="307"/>
    </location>
</feature>
<organism evidence="5 6">
    <name type="scientific">Lynx canadensis</name>
    <name type="common">Canada lynx</name>
    <name type="synonym">Felis canadensis</name>
    <dbReference type="NCBI Taxonomy" id="61383"/>
    <lineage>
        <taxon>Eukaryota</taxon>
        <taxon>Metazoa</taxon>
        <taxon>Chordata</taxon>
        <taxon>Craniata</taxon>
        <taxon>Vertebrata</taxon>
        <taxon>Euteleostomi</taxon>
        <taxon>Mammalia</taxon>
        <taxon>Eutheria</taxon>
        <taxon>Laurasiatheria</taxon>
        <taxon>Carnivora</taxon>
        <taxon>Feliformia</taxon>
        <taxon>Felidae</taxon>
        <taxon>Felinae</taxon>
        <taxon>Lynx</taxon>
    </lineage>
</organism>
<dbReference type="Pfam" id="PF00089">
    <property type="entry name" value="Trypsin"/>
    <property type="match status" value="1"/>
</dbReference>
<dbReference type="PROSITE" id="PS50240">
    <property type="entry name" value="TRYPSIN_DOM"/>
    <property type="match status" value="1"/>
</dbReference>
<dbReference type="GO" id="GO:0031638">
    <property type="term" value="P:zymogen activation"/>
    <property type="evidence" value="ECO:0007669"/>
    <property type="project" value="TreeGrafter"/>
</dbReference>
<dbReference type="GO" id="GO:0030141">
    <property type="term" value="C:secretory granule"/>
    <property type="evidence" value="ECO:0007669"/>
    <property type="project" value="TreeGrafter"/>
</dbReference>
<dbReference type="GO" id="GO:0004252">
    <property type="term" value="F:serine-type endopeptidase activity"/>
    <property type="evidence" value="ECO:0007669"/>
    <property type="project" value="InterPro"/>
</dbReference>
<dbReference type="InterPro" id="IPR043504">
    <property type="entry name" value="Peptidase_S1_PA_chymotrypsin"/>
</dbReference>
<accession>A0A667ITT7</accession>
<dbReference type="InterPro" id="IPR001254">
    <property type="entry name" value="Trypsin_dom"/>
</dbReference>
<keyword evidence="1" id="KW-0732">Signal</keyword>
<protein>
    <recommendedName>
        <fullName evidence="4">Peptidase S1 domain-containing protein</fullName>
    </recommendedName>
</protein>